<dbReference type="Proteomes" id="UP000076722">
    <property type="component" value="Unassembled WGS sequence"/>
</dbReference>
<evidence type="ECO:0000313" key="3">
    <source>
        <dbReference type="Proteomes" id="UP000076722"/>
    </source>
</evidence>
<feature type="transmembrane region" description="Helical" evidence="1">
    <location>
        <begin position="12"/>
        <end position="32"/>
    </location>
</feature>
<feature type="transmembrane region" description="Helical" evidence="1">
    <location>
        <begin position="71"/>
        <end position="90"/>
    </location>
</feature>
<reference evidence="2 3" key="1">
    <citation type="journal article" date="2016" name="Mol. Biol. Evol.">
        <title>Comparative Genomics of Early-Diverging Mushroom-Forming Fungi Provides Insights into the Origins of Lignocellulose Decay Capabilities.</title>
        <authorList>
            <person name="Nagy L.G."/>
            <person name="Riley R."/>
            <person name="Tritt A."/>
            <person name="Adam C."/>
            <person name="Daum C."/>
            <person name="Floudas D."/>
            <person name="Sun H."/>
            <person name="Yadav J.S."/>
            <person name="Pangilinan J."/>
            <person name="Larsson K.H."/>
            <person name="Matsuura K."/>
            <person name="Barry K."/>
            <person name="Labutti K."/>
            <person name="Kuo R."/>
            <person name="Ohm R.A."/>
            <person name="Bhattacharya S.S."/>
            <person name="Shirouzu T."/>
            <person name="Yoshinaga Y."/>
            <person name="Martin F.M."/>
            <person name="Grigoriev I.V."/>
            <person name="Hibbett D.S."/>
        </authorList>
    </citation>
    <scope>NUCLEOTIDE SEQUENCE [LARGE SCALE GENOMIC DNA]</scope>
    <source>
        <strain evidence="2 3">HHB9708</strain>
    </source>
</reference>
<evidence type="ECO:0000313" key="2">
    <source>
        <dbReference type="EMBL" id="KZS86604.1"/>
    </source>
</evidence>
<keyword evidence="3" id="KW-1185">Reference proteome</keyword>
<keyword evidence="1" id="KW-0472">Membrane</keyword>
<sequence>MTASQILSSPAFFDVQTFIFSYLPIPLLIILMRHKPSLAPAITHGALTAYQRHLTPYFENVEGFRDLMRTYNILLTGSTALAIWLSPVTWKPHNLNLFCSYTAGTKLQHFLLAHGFVSSYGPHLRSIEEFIPPTSPNDIIHHRFRYHKCDNANTIIDILVTSDTNPIHLLFECHATACMNYMTADSIVSLYPELTNLRHTLFQDHLYHNEAHRLRSRYHIRGFTSILPQVIVFLHHETVLRLIHPQQSPHRRCNLKCGNLIRFVGDTATSHLSFSNSHDLQKQMCDYASWWIEVPNNCRHPLHRDEHPPENHT</sequence>
<name>A0A164MDF9_9AGAM</name>
<keyword evidence="1" id="KW-0812">Transmembrane</keyword>
<organism evidence="2 3">
    <name type="scientific">Sistotremastrum niveocremeum HHB9708</name>
    <dbReference type="NCBI Taxonomy" id="1314777"/>
    <lineage>
        <taxon>Eukaryota</taxon>
        <taxon>Fungi</taxon>
        <taxon>Dikarya</taxon>
        <taxon>Basidiomycota</taxon>
        <taxon>Agaricomycotina</taxon>
        <taxon>Agaricomycetes</taxon>
        <taxon>Sistotremastrales</taxon>
        <taxon>Sistotremastraceae</taxon>
        <taxon>Sertulicium</taxon>
        <taxon>Sertulicium niveocremeum</taxon>
    </lineage>
</organism>
<protein>
    <submittedName>
        <fullName evidence="2">Uncharacterized protein</fullName>
    </submittedName>
</protein>
<dbReference type="AlphaFoldDB" id="A0A164MDF9"/>
<proteinExistence type="predicted"/>
<evidence type="ECO:0000256" key="1">
    <source>
        <dbReference type="SAM" id="Phobius"/>
    </source>
</evidence>
<keyword evidence="1" id="KW-1133">Transmembrane helix</keyword>
<dbReference type="EMBL" id="KV419480">
    <property type="protein sequence ID" value="KZS86604.1"/>
    <property type="molecule type" value="Genomic_DNA"/>
</dbReference>
<gene>
    <name evidence="2" type="ORF">SISNIDRAFT_491805</name>
</gene>
<dbReference type="OrthoDB" id="3041043at2759"/>
<accession>A0A164MDF9</accession>